<dbReference type="InterPro" id="IPR020094">
    <property type="entry name" value="TruA/RsuA/RluB/E/F_N"/>
</dbReference>
<evidence type="ECO:0000313" key="10">
    <source>
        <dbReference type="Proteomes" id="UP000005226"/>
    </source>
</evidence>
<dbReference type="InParanoid" id="H2TL91"/>
<evidence type="ECO:0000256" key="5">
    <source>
        <dbReference type="PIRSR" id="PIRSR001430-1"/>
    </source>
</evidence>
<sequence length="297" mass="33263">MRNCARYLIFFQYIGTNYSGVVKVPPQQLVKKGVQDHLEDAVRKLKPLNPVSMSISSRTDAGVHALSNSAHFDLQRRDDKPPFAAHILVDALNYHLRTEQISVTRAHRVAGDFHARFCARSRTYVYRVALGACFQSPVPLTERDFSWNLPDTELDVEAMREAAALLVGVHDFSSFRAVNSDLPFKNPVKTLDAATIRTGVSFAQAHFHREVPFLELTFTSRSFLYKQVRRMTGALVAVGKGRLSVPQLKEVLEARDSLAYPQGLGAPAHGLFLTRVDYSDSDLQFSPQTDLQLSSEE</sequence>
<dbReference type="Ensembl" id="ENSTRUT00000025549.3">
    <property type="protein sequence ID" value="ENSTRUP00000025446.2"/>
    <property type="gene ID" value="ENSTRUG00000010102.3"/>
</dbReference>
<organism evidence="9 10">
    <name type="scientific">Takifugu rubripes</name>
    <name type="common">Japanese pufferfish</name>
    <name type="synonym">Fugu rubripes</name>
    <dbReference type="NCBI Taxonomy" id="31033"/>
    <lineage>
        <taxon>Eukaryota</taxon>
        <taxon>Metazoa</taxon>
        <taxon>Chordata</taxon>
        <taxon>Craniata</taxon>
        <taxon>Vertebrata</taxon>
        <taxon>Euteleostomi</taxon>
        <taxon>Actinopterygii</taxon>
        <taxon>Neopterygii</taxon>
        <taxon>Teleostei</taxon>
        <taxon>Neoteleostei</taxon>
        <taxon>Acanthomorphata</taxon>
        <taxon>Eupercaria</taxon>
        <taxon>Tetraodontiformes</taxon>
        <taxon>Tetradontoidea</taxon>
        <taxon>Tetraodontidae</taxon>
        <taxon>Takifugu</taxon>
    </lineage>
</organism>
<dbReference type="OrthoDB" id="271910at2759"/>
<keyword evidence="3 7" id="KW-0413">Isomerase</keyword>
<gene>
    <name evidence="9" type="primary">pusl1</name>
</gene>
<dbReference type="InterPro" id="IPR020103">
    <property type="entry name" value="PsdUridine_synth_cat_dom_sf"/>
</dbReference>
<dbReference type="STRING" id="31033.ENSTRUP00000025446"/>
<dbReference type="HOGENOM" id="CLU_014673_3_1_1"/>
<dbReference type="RefSeq" id="XP_011612551.1">
    <property type="nucleotide sequence ID" value="XM_011614249.2"/>
</dbReference>
<dbReference type="FunCoup" id="H2TL91">
    <property type="interactions" value="205"/>
</dbReference>
<evidence type="ECO:0000313" key="9">
    <source>
        <dbReference type="Ensembl" id="ENSTRUP00000025446.2"/>
    </source>
</evidence>
<dbReference type="FunFam" id="3.30.70.580:FF:000011">
    <property type="entry name" value="tRNA pseudouridine synthase"/>
    <property type="match status" value="1"/>
</dbReference>
<keyword evidence="10" id="KW-1185">Reference proteome</keyword>
<dbReference type="PIRSF" id="PIRSF001430">
    <property type="entry name" value="tRNA_psdUrid_synth"/>
    <property type="match status" value="1"/>
</dbReference>
<dbReference type="RefSeq" id="XP_029681942.1">
    <property type="nucleotide sequence ID" value="XM_029826082.1"/>
</dbReference>
<comment type="similarity">
    <text evidence="1 7">Belongs to the tRNA pseudouridine synthase TruA family.</text>
</comment>
<dbReference type="Gene3D" id="3.30.70.660">
    <property type="entry name" value="Pseudouridine synthase I, catalytic domain, C-terminal subdomain"/>
    <property type="match status" value="1"/>
</dbReference>
<dbReference type="GO" id="GO:0003723">
    <property type="term" value="F:RNA binding"/>
    <property type="evidence" value="ECO:0007669"/>
    <property type="project" value="InterPro"/>
</dbReference>
<dbReference type="OMA" id="ADAFCHN"/>
<dbReference type="AlphaFoldDB" id="H2TL91"/>
<dbReference type="CDD" id="cd02570">
    <property type="entry name" value="PseudoU_synth_EcTruA"/>
    <property type="match status" value="1"/>
</dbReference>
<evidence type="ECO:0000256" key="2">
    <source>
        <dbReference type="ARBA" id="ARBA00022694"/>
    </source>
</evidence>
<dbReference type="EC" id="5.4.99.12" evidence="7"/>
<feature type="domain" description="Pseudouridine synthase I TruA alpha/beta" evidence="8">
    <location>
        <begin position="162"/>
        <end position="279"/>
    </location>
</feature>
<evidence type="ECO:0000259" key="8">
    <source>
        <dbReference type="Pfam" id="PF01416"/>
    </source>
</evidence>
<dbReference type="PANTHER" id="PTHR11142">
    <property type="entry name" value="PSEUDOURIDYLATE SYNTHASE"/>
    <property type="match status" value="1"/>
</dbReference>
<comment type="catalytic activity">
    <reaction evidence="4">
        <text>a uridine in tRNA = a pseudouridine in tRNA</text>
        <dbReference type="Rhea" id="RHEA:54572"/>
        <dbReference type="Rhea" id="RHEA-COMP:13339"/>
        <dbReference type="Rhea" id="RHEA-COMP:13934"/>
        <dbReference type="ChEBI" id="CHEBI:65314"/>
        <dbReference type="ChEBI" id="CHEBI:65315"/>
    </reaction>
</comment>
<evidence type="ECO:0000256" key="1">
    <source>
        <dbReference type="ARBA" id="ARBA00009375"/>
    </source>
</evidence>
<dbReference type="PANTHER" id="PTHR11142:SF0">
    <property type="entry name" value="TRNA PSEUDOURIDINE SYNTHASE-LIKE 1"/>
    <property type="match status" value="1"/>
</dbReference>
<dbReference type="GO" id="GO:0031119">
    <property type="term" value="P:tRNA pseudouridine synthesis"/>
    <property type="evidence" value="ECO:0007669"/>
    <property type="project" value="TreeGrafter"/>
</dbReference>
<reference evidence="9" key="3">
    <citation type="submission" date="2025-09" db="UniProtKB">
        <authorList>
            <consortium name="Ensembl"/>
        </authorList>
    </citation>
    <scope>IDENTIFICATION</scope>
</reference>
<reference evidence="9 10" key="1">
    <citation type="journal article" date="2011" name="Genome Biol. Evol.">
        <title>Integration of the genetic map and genome assembly of fugu facilitates insights into distinct features of genome evolution in teleosts and mammals.</title>
        <authorList>
            <person name="Kai W."/>
            <person name="Kikuchi K."/>
            <person name="Tohari S."/>
            <person name="Chew A.K."/>
            <person name="Tay A."/>
            <person name="Fujiwara A."/>
            <person name="Hosoya S."/>
            <person name="Suetake H."/>
            <person name="Naruse K."/>
            <person name="Brenner S."/>
            <person name="Suzuki Y."/>
            <person name="Venkatesh B."/>
        </authorList>
    </citation>
    <scope>NUCLEOTIDE SEQUENCE [LARGE SCALE GENOMIC DNA]</scope>
</reference>
<evidence type="ECO:0000256" key="6">
    <source>
        <dbReference type="PIRSR" id="PIRSR001430-2"/>
    </source>
</evidence>
<dbReference type="InterPro" id="IPR020097">
    <property type="entry name" value="PsdUridine_synth_TruA_a/b_dom"/>
</dbReference>
<dbReference type="GO" id="GO:0160147">
    <property type="term" value="F:tRNA pseudouridine(38-40) synthase activity"/>
    <property type="evidence" value="ECO:0007669"/>
    <property type="project" value="UniProtKB-EC"/>
</dbReference>
<dbReference type="SUPFAM" id="SSF55120">
    <property type="entry name" value="Pseudouridine synthase"/>
    <property type="match status" value="1"/>
</dbReference>
<evidence type="ECO:0000256" key="7">
    <source>
        <dbReference type="RuleBase" id="RU003792"/>
    </source>
</evidence>
<dbReference type="InterPro" id="IPR020095">
    <property type="entry name" value="PsdUridine_synth_TruA_C"/>
</dbReference>
<feature type="active site" description="Nucleophile" evidence="5">
    <location>
        <position position="60"/>
    </location>
</feature>
<comment type="catalytic activity">
    <reaction evidence="7">
        <text>uridine(38/39/40) in tRNA = pseudouridine(38/39/40) in tRNA</text>
        <dbReference type="Rhea" id="RHEA:22376"/>
        <dbReference type="Rhea" id="RHEA-COMP:10085"/>
        <dbReference type="Rhea" id="RHEA-COMP:10087"/>
        <dbReference type="ChEBI" id="CHEBI:65314"/>
        <dbReference type="ChEBI" id="CHEBI:65315"/>
        <dbReference type="EC" id="5.4.99.12"/>
    </reaction>
</comment>
<dbReference type="Pfam" id="PF01416">
    <property type="entry name" value="PseudoU_synth_1"/>
    <property type="match status" value="2"/>
</dbReference>
<reference evidence="9" key="2">
    <citation type="submission" date="2025-08" db="UniProtKB">
        <authorList>
            <consortium name="Ensembl"/>
        </authorList>
    </citation>
    <scope>IDENTIFICATION</scope>
</reference>
<dbReference type="GeneTree" id="ENSGT00950000183160"/>
<dbReference type="InterPro" id="IPR001406">
    <property type="entry name" value="PsdUridine_synth_TruA"/>
</dbReference>
<accession>H2TL91</accession>
<evidence type="ECO:0000256" key="3">
    <source>
        <dbReference type="ARBA" id="ARBA00023235"/>
    </source>
</evidence>
<dbReference type="Gene3D" id="3.30.70.580">
    <property type="entry name" value="Pseudouridine synthase I, catalytic domain, N-terminal subdomain"/>
    <property type="match status" value="1"/>
</dbReference>
<name>H2TL91_TAKRU</name>
<dbReference type="GeneID" id="101062494"/>
<keyword evidence="2 7" id="KW-0819">tRNA processing</keyword>
<dbReference type="Proteomes" id="UP000005226">
    <property type="component" value="Chromosome 19"/>
</dbReference>
<evidence type="ECO:0000256" key="4">
    <source>
        <dbReference type="ARBA" id="ARBA00036943"/>
    </source>
</evidence>
<protein>
    <recommendedName>
        <fullName evidence="7">tRNA pseudouridine synthase</fullName>
        <ecNumber evidence="7">5.4.99.12</ecNumber>
    </recommendedName>
</protein>
<dbReference type="CTD" id="126789"/>
<feature type="binding site" evidence="6">
    <location>
        <position position="124"/>
    </location>
    <ligand>
        <name>substrate</name>
    </ligand>
</feature>
<feature type="domain" description="Pseudouridine synthase I TruA alpha/beta" evidence="8">
    <location>
        <begin position="11"/>
        <end position="117"/>
    </location>
</feature>
<proteinExistence type="inferred from homology"/>
<dbReference type="KEGG" id="tru:101062494"/>
<dbReference type="HAMAP" id="MF_00171">
    <property type="entry name" value="TruA"/>
    <property type="match status" value="1"/>
</dbReference>